<comment type="caution">
    <text evidence="2">The sequence shown here is derived from an EMBL/GenBank/DDBJ whole genome shotgun (WGS) entry which is preliminary data.</text>
</comment>
<name>A0A1Z5KEH2_FISSO</name>
<dbReference type="AlphaFoldDB" id="A0A1Z5KEH2"/>
<feature type="region of interest" description="Disordered" evidence="1">
    <location>
        <begin position="242"/>
        <end position="262"/>
    </location>
</feature>
<evidence type="ECO:0000313" key="2">
    <source>
        <dbReference type="EMBL" id="GAX24502.1"/>
    </source>
</evidence>
<dbReference type="EMBL" id="BDSP01000210">
    <property type="protein sequence ID" value="GAX24502.1"/>
    <property type="molecule type" value="Genomic_DNA"/>
</dbReference>
<sequence>MTVIFKGYCWMMGCIFMKRFRPQTFTDTELSKDEFRDSLRIRSGLPILDLPKKCDGCNKPFTVEHAQQCKNGGLVIQRHDDLKAEFMSLCTQAFGPKSVCNEPTIHTFGNSNNSTQVQELRGDVSAYGFWNERRTTIFDVRVTDTDAPSYRNPDPIKVLASQEREKRSMYGPPCHERRRDFTPLVFSIDGMMGQQAISASRQLARKLQRKWNKPYSEICGFIRARMSLSLVRSVSMLLRNPREGMPKRNPPHWETGSGLALY</sequence>
<evidence type="ECO:0000256" key="1">
    <source>
        <dbReference type="SAM" id="MobiDB-lite"/>
    </source>
</evidence>
<gene>
    <name evidence="2" type="ORF">FisN_18Lu093</name>
</gene>
<keyword evidence="3" id="KW-1185">Reference proteome</keyword>
<evidence type="ECO:0000313" key="3">
    <source>
        <dbReference type="Proteomes" id="UP000198406"/>
    </source>
</evidence>
<organism evidence="2 3">
    <name type="scientific">Fistulifera solaris</name>
    <name type="common">Oleaginous diatom</name>
    <dbReference type="NCBI Taxonomy" id="1519565"/>
    <lineage>
        <taxon>Eukaryota</taxon>
        <taxon>Sar</taxon>
        <taxon>Stramenopiles</taxon>
        <taxon>Ochrophyta</taxon>
        <taxon>Bacillariophyta</taxon>
        <taxon>Bacillariophyceae</taxon>
        <taxon>Bacillariophycidae</taxon>
        <taxon>Naviculales</taxon>
        <taxon>Naviculaceae</taxon>
        <taxon>Fistulifera</taxon>
    </lineage>
</organism>
<dbReference type="OrthoDB" id="8118845at2759"/>
<protein>
    <submittedName>
        <fullName evidence="2">Uncharacterized protein</fullName>
    </submittedName>
</protein>
<reference evidence="2 3" key="1">
    <citation type="journal article" date="2015" name="Plant Cell">
        <title>Oil accumulation by the oleaginous diatom Fistulifera solaris as revealed by the genome and transcriptome.</title>
        <authorList>
            <person name="Tanaka T."/>
            <person name="Maeda Y."/>
            <person name="Veluchamy A."/>
            <person name="Tanaka M."/>
            <person name="Abida H."/>
            <person name="Marechal E."/>
            <person name="Bowler C."/>
            <person name="Muto M."/>
            <person name="Sunaga Y."/>
            <person name="Tanaka M."/>
            <person name="Yoshino T."/>
            <person name="Taniguchi T."/>
            <person name="Fukuda Y."/>
            <person name="Nemoto M."/>
            <person name="Matsumoto M."/>
            <person name="Wong P.S."/>
            <person name="Aburatani S."/>
            <person name="Fujibuchi W."/>
        </authorList>
    </citation>
    <scope>NUCLEOTIDE SEQUENCE [LARGE SCALE GENOMIC DNA]</scope>
    <source>
        <strain evidence="2 3">JPCC DA0580</strain>
    </source>
</reference>
<proteinExistence type="predicted"/>
<dbReference type="InParanoid" id="A0A1Z5KEH2"/>
<accession>A0A1Z5KEH2</accession>
<dbReference type="Proteomes" id="UP000198406">
    <property type="component" value="Unassembled WGS sequence"/>
</dbReference>